<keyword evidence="3" id="KW-0804">Transcription</keyword>
<evidence type="ECO:0000313" key="5">
    <source>
        <dbReference type="EMBL" id="NGO65618.1"/>
    </source>
</evidence>
<dbReference type="CDD" id="cd07377">
    <property type="entry name" value="WHTH_GntR"/>
    <property type="match status" value="1"/>
</dbReference>
<dbReference type="PROSITE" id="PS50949">
    <property type="entry name" value="HTH_GNTR"/>
    <property type="match status" value="1"/>
</dbReference>
<keyword evidence="1" id="KW-0805">Transcription regulation</keyword>
<dbReference type="EMBL" id="JAAKZH010000006">
    <property type="protein sequence ID" value="NGO65618.1"/>
    <property type="molecule type" value="Genomic_DNA"/>
</dbReference>
<dbReference type="InterPro" id="IPR011711">
    <property type="entry name" value="GntR_C"/>
</dbReference>
<protein>
    <submittedName>
        <fullName evidence="5">FadR family transcriptional regulator</fullName>
    </submittedName>
</protein>
<sequence length="254" mass="27953">MSEPGSLIRARSGRSAAPNFHSFIINEIGAGIVAGRFPVGTILPRDAELMDTYGVSRTVLREALKTLEAKGLVEARPKVGTRVSPKSRWQLFDQQVLLWHFEAGLDPQFVGYLFDIRRLLELETVRLAAKLRTADHIRMLYYWLQQMSVSRGMADSFALATLELHRILADTSQNPMLRAALGVTEFTLAAAMPAGDSRDNSSFYETAITRRRNLVQAVEAGNVVEAETSILQAIDADLAGARSRSSAGILQNGH</sequence>
<evidence type="ECO:0000259" key="4">
    <source>
        <dbReference type="PROSITE" id="PS50949"/>
    </source>
</evidence>
<proteinExistence type="predicted"/>
<dbReference type="PANTHER" id="PTHR43537:SF44">
    <property type="entry name" value="GNTR FAMILY REGULATORY PROTEIN"/>
    <property type="match status" value="1"/>
</dbReference>
<organism evidence="5 6">
    <name type="scientific">Rhizobium daejeonense</name>
    <dbReference type="NCBI Taxonomy" id="240521"/>
    <lineage>
        <taxon>Bacteria</taxon>
        <taxon>Pseudomonadati</taxon>
        <taxon>Pseudomonadota</taxon>
        <taxon>Alphaproteobacteria</taxon>
        <taxon>Hyphomicrobiales</taxon>
        <taxon>Rhizobiaceae</taxon>
        <taxon>Rhizobium/Agrobacterium group</taxon>
        <taxon>Rhizobium</taxon>
    </lineage>
</organism>
<dbReference type="InterPro" id="IPR036390">
    <property type="entry name" value="WH_DNA-bd_sf"/>
</dbReference>
<evidence type="ECO:0000256" key="2">
    <source>
        <dbReference type="ARBA" id="ARBA00023125"/>
    </source>
</evidence>
<dbReference type="InterPro" id="IPR036388">
    <property type="entry name" value="WH-like_DNA-bd_sf"/>
</dbReference>
<dbReference type="PRINTS" id="PR00035">
    <property type="entry name" value="HTHGNTR"/>
</dbReference>
<dbReference type="GO" id="GO:0003700">
    <property type="term" value="F:DNA-binding transcription factor activity"/>
    <property type="evidence" value="ECO:0007669"/>
    <property type="project" value="InterPro"/>
</dbReference>
<dbReference type="SUPFAM" id="SSF48008">
    <property type="entry name" value="GntR ligand-binding domain-like"/>
    <property type="match status" value="1"/>
</dbReference>
<accession>A0A6M1SBC4</accession>
<evidence type="ECO:0000313" key="6">
    <source>
        <dbReference type="Proteomes" id="UP000477849"/>
    </source>
</evidence>
<dbReference type="GO" id="GO:0003677">
    <property type="term" value="F:DNA binding"/>
    <property type="evidence" value="ECO:0007669"/>
    <property type="project" value="UniProtKB-KW"/>
</dbReference>
<dbReference type="RefSeq" id="WP_163898659.1">
    <property type="nucleotide sequence ID" value="NZ_CP048426.1"/>
</dbReference>
<dbReference type="AlphaFoldDB" id="A0A6M1SBC4"/>
<reference evidence="5 6" key="1">
    <citation type="submission" date="2020-02" db="EMBL/GenBank/DDBJ databases">
        <title>Genome sequence of the type strain CCBAU10050 of Rhizobium daejeonense.</title>
        <authorList>
            <person name="Gao J."/>
            <person name="Sun J."/>
        </authorList>
    </citation>
    <scope>NUCLEOTIDE SEQUENCE [LARGE SCALE GENOMIC DNA]</scope>
    <source>
        <strain evidence="5 6">CCBAU10050</strain>
    </source>
</reference>
<dbReference type="InterPro" id="IPR008920">
    <property type="entry name" value="TF_FadR/GntR_C"/>
</dbReference>
<dbReference type="Proteomes" id="UP000477849">
    <property type="component" value="Unassembled WGS sequence"/>
</dbReference>
<feature type="domain" description="HTH gntR-type" evidence="4">
    <location>
        <begin position="18"/>
        <end position="86"/>
    </location>
</feature>
<evidence type="ECO:0000256" key="1">
    <source>
        <dbReference type="ARBA" id="ARBA00023015"/>
    </source>
</evidence>
<dbReference type="PANTHER" id="PTHR43537">
    <property type="entry name" value="TRANSCRIPTIONAL REGULATOR, GNTR FAMILY"/>
    <property type="match status" value="1"/>
</dbReference>
<comment type="caution">
    <text evidence="5">The sequence shown here is derived from an EMBL/GenBank/DDBJ whole genome shotgun (WGS) entry which is preliminary data.</text>
</comment>
<keyword evidence="2" id="KW-0238">DNA-binding</keyword>
<dbReference type="SMART" id="SM00895">
    <property type="entry name" value="FCD"/>
    <property type="match status" value="1"/>
</dbReference>
<name>A0A6M1SBC4_9HYPH</name>
<keyword evidence="6" id="KW-1185">Reference proteome</keyword>
<gene>
    <name evidence="5" type="ORF">G6N76_18260</name>
</gene>
<dbReference type="Gene3D" id="1.20.120.530">
    <property type="entry name" value="GntR ligand-binding domain-like"/>
    <property type="match status" value="1"/>
</dbReference>
<dbReference type="Pfam" id="PF07729">
    <property type="entry name" value="FCD"/>
    <property type="match status" value="1"/>
</dbReference>
<dbReference type="SUPFAM" id="SSF46785">
    <property type="entry name" value="Winged helix' DNA-binding domain"/>
    <property type="match status" value="1"/>
</dbReference>
<dbReference type="InterPro" id="IPR000524">
    <property type="entry name" value="Tscrpt_reg_HTH_GntR"/>
</dbReference>
<dbReference type="Pfam" id="PF00392">
    <property type="entry name" value="GntR"/>
    <property type="match status" value="1"/>
</dbReference>
<dbReference type="Gene3D" id="1.10.10.10">
    <property type="entry name" value="Winged helix-like DNA-binding domain superfamily/Winged helix DNA-binding domain"/>
    <property type="match status" value="1"/>
</dbReference>
<evidence type="ECO:0000256" key="3">
    <source>
        <dbReference type="ARBA" id="ARBA00023163"/>
    </source>
</evidence>
<dbReference type="SMART" id="SM00345">
    <property type="entry name" value="HTH_GNTR"/>
    <property type="match status" value="1"/>
</dbReference>